<evidence type="ECO:0000256" key="1">
    <source>
        <dbReference type="SAM" id="MobiDB-lite"/>
    </source>
</evidence>
<gene>
    <name evidence="2" type="ORF">NDU88_006939</name>
</gene>
<feature type="region of interest" description="Disordered" evidence="1">
    <location>
        <begin position="60"/>
        <end position="92"/>
    </location>
</feature>
<organism evidence="2 3">
    <name type="scientific">Pleurodeles waltl</name>
    <name type="common">Iberian ribbed newt</name>
    <dbReference type="NCBI Taxonomy" id="8319"/>
    <lineage>
        <taxon>Eukaryota</taxon>
        <taxon>Metazoa</taxon>
        <taxon>Chordata</taxon>
        <taxon>Craniata</taxon>
        <taxon>Vertebrata</taxon>
        <taxon>Euteleostomi</taxon>
        <taxon>Amphibia</taxon>
        <taxon>Batrachia</taxon>
        <taxon>Caudata</taxon>
        <taxon>Salamandroidea</taxon>
        <taxon>Salamandridae</taxon>
        <taxon>Pleurodelinae</taxon>
        <taxon>Pleurodeles</taxon>
    </lineage>
</organism>
<dbReference type="EMBL" id="JANPWB010000006">
    <property type="protein sequence ID" value="KAJ1181739.1"/>
    <property type="molecule type" value="Genomic_DNA"/>
</dbReference>
<keyword evidence="3" id="KW-1185">Reference proteome</keyword>
<proteinExistence type="predicted"/>
<evidence type="ECO:0000313" key="2">
    <source>
        <dbReference type="EMBL" id="KAJ1181739.1"/>
    </source>
</evidence>
<dbReference type="Proteomes" id="UP001066276">
    <property type="component" value="Chromosome 3_2"/>
</dbReference>
<feature type="region of interest" description="Disordered" evidence="1">
    <location>
        <begin position="112"/>
        <end position="144"/>
    </location>
</feature>
<name>A0AAV7U012_PLEWA</name>
<reference evidence="2" key="1">
    <citation type="journal article" date="2022" name="bioRxiv">
        <title>Sequencing and chromosome-scale assembly of the giantPleurodeles waltlgenome.</title>
        <authorList>
            <person name="Brown T."/>
            <person name="Elewa A."/>
            <person name="Iarovenko S."/>
            <person name="Subramanian E."/>
            <person name="Araus A.J."/>
            <person name="Petzold A."/>
            <person name="Susuki M."/>
            <person name="Suzuki K.-i.T."/>
            <person name="Hayashi T."/>
            <person name="Toyoda A."/>
            <person name="Oliveira C."/>
            <person name="Osipova E."/>
            <person name="Leigh N.D."/>
            <person name="Simon A."/>
            <person name="Yun M.H."/>
        </authorList>
    </citation>
    <scope>NUCLEOTIDE SEQUENCE</scope>
    <source>
        <strain evidence="2">20211129_DDA</strain>
        <tissue evidence="2">Liver</tissue>
    </source>
</reference>
<sequence>MGQAPHRESLVPPTARAHRTRNHLVSAGHLVPLVGLLPQQASTAAGPSLGLRLGAALIRTPAASDRQSPPRITEGPSAASSSYPRKPMPCSSWRLTQPRQCLLGGLQARRGLTSFPRPRPVRLLSQSAGPLLHSGPRLQQRGRL</sequence>
<dbReference type="AlphaFoldDB" id="A0AAV7U012"/>
<accession>A0AAV7U012</accession>
<evidence type="ECO:0000313" key="3">
    <source>
        <dbReference type="Proteomes" id="UP001066276"/>
    </source>
</evidence>
<protein>
    <submittedName>
        <fullName evidence="2">Uncharacterized protein</fullName>
    </submittedName>
</protein>
<comment type="caution">
    <text evidence="2">The sequence shown here is derived from an EMBL/GenBank/DDBJ whole genome shotgun (WGS) entry which is preliminary data.</text>
</comment>